<dbReference type="HAMAP" id="MF_00795">
    <property type="entry name" value="CutC"/>
    <property type="match status" value="1"/>
</dbReference>
<dbReference type="PANTHER" id="PTHR12598">
    <property type="entry name" value="COPPER HOMEOSTASIS PROTEIN CUTC"/>
    <property type="match status" value="1"/>
</dbReference>
<dbReference type="GO" id="GO:0005507">
    <property type="term" value="F:copper ion binding"/>
    <property type="evidence" value="ECO:0007669"/>
    <property type="project" value="TreeGrafter"/>
</dbReference>
<sequence>MSLRTEVCVDAVPAARLAALLGADRIEVCAALELDGITPSAGMIAACADLLPARVLIRPRAGDFVYDRDEIRCMAKDIEHALDAGAEGVVVGALTAGGRVDVEAMHRLLGAAGSAPVTFHRAFDACTDPLHALDDLMELPVDAVLTSGGAPDAAAGAELLAELVRRSDREVEVIAGGGVRPGNVVALVRATAVHTVHFSASVPAAGGRRVLDREVLRATLAEVEQFRDAPAS</sequence>
<evidence type="ECO:0000313" key="3">
    <source>
        <dbReference type="EMBL" id="MTD16083.1"/>
    </source>
</evidence>
<dbReference type="SUPFAM" id="SSF110395">
    <property type="entry name" value="CutC-like"/>
    <property type="match status" value="1"/>
</dbReference>
<dbReference type="Gene3D" id="3.20.20.380">
    <property type="entry name" value="Copper homeostasis (CutC) domain"/>
    <property type="match status" value="1"/>
</dbReference>
<dbReference type="AlphaFoldDB" id="A0A7K1FS75"/>
<proteinExistence type="inferred from homology"/>
<evidence type="ECO:0000256" key="2">
    <source>
        <dbReference type="HAMAP-Rule" id="MF_00795"/>
    </source>
</evidence>
<dbReference type="GO" id="GO:0005737">
    <property type="term" value="C:cytoplasm"/>
    <property type="evidence" value="ECO:0007669"/>
    <property type="project" value="UniProtKB-SubCell"/>
</dbReference>
<comment type="caution">
    <text evidence="3">The sequence shown here is derived from an EMBL/GenBank/DDBJ whole genome shotgun (WGS) entry which is preliminary data.</text>
</comment>
<comment type="caution">
    <text evidence="2">Once thought to be involved in copper homeostasis, experiments in E.coli have shown this is not the case.</text>
</comment>
<organism evidence="3 4">
    <name type="scientific">Nakamurella alba</name>
    <dbReference type="NCBI Taxonomy" id="2665158"/>
    <lineage>
        <taxon>Bacteria</taxon>
        <taxon>Bacillati</taxon>
        <taxon>Actinomycetota</taxon>
        <taxon>Actinomycetes</taxon>
        <taxon>Nakamurellales</taxon>
        <taxon>Nakamurellaceae</taxon>
        <taxon>Nakamurella</taxon>
    </lineage>
</organism>
<comment type="similarity">
    <text evidence="1 2">Belongs to the CutC family.</text>
</comment>
<dbReference type="PANTHER" id="PTHR12598:SF0">
    <property type="entry name" value="COPPER HOMEOSTASIS PROTEIN CUTC HOMOLOG"/>
    <property type="match status" value="1"/>
</dbReference>
<keyword evidence="2" id="KW-0963">Cytoplasm</keyword>
<protein>
    <recommendedName>
        <fullName evidence="2">PF03932 family protein CutC</fullName>
    </recommendedName>
</protein>
<name>A0A7K1FS75_9ACTN</name>
<dbReference type="Proteomes" id="UP000460221">
    <property type="component" value="Unassembled WGS sequence"/>
</dbReference>
<accession>A0A7K1FS75</accession>
<evidence type="ECO:0000256" key="1">
    <source>
        <dbReference type="ARBA" id="ARBA00007768"/>
    </source>
</evidence>
<dbReference type="InterPro" id="IPR036822">
    <property type="entry name" value="CutC-like_dom_sf"/>
</dbReference>
<dbReference type="Pfam" id="PF03932">
    <property type="entry name" value="CutC"/>
    <property type="match status" value="1"/>
</dbReference>
<keyword evidence="4" id="KW-1185">Reference proteome</keyword>
<dbReference type="InterPro" id="IPR005627">
    <property type="entry name" value="CutC-like"/>
</dbReference>
<comment type="subcellular location">
    <subcellularLocation>
        <location evidence="2">Cytoplasm</location>
    </subcellularLocation>
</comment>
<gene>
    <name evidence="2" type="primary">cutC</name>
    <name evidence="3" type="ORF">GIS00_19275</name>
</gene>
<dbReference type="RefSeq" id="WP_154770057.1">
    <property type="nucleotide sequence ID" value="NZ_WLYK01000008.1"/>
</dbReference>
<dbReference type="EMBL" id="WLYK01000008">
    <property type="protein sequence ID" value="MTD16083.1"/>
    <property type="molecule type" value="Genomic_DNA"/>
</dbReference>
<reference evidence="3 4" key="1">
    <citation type="submission" date="2019-11" db="EMBL/GenBank/DDBJ databases">
        <authorList>
            <person name="Jiang L.-Q."/>
        </authorList>
    </citation>
    <scope>NUCLEOTIDE SEQUENCE [LARGE SCALE GENOMIC DNA]</scope>
    <source>
        <strain evidence="3 4">YIM 132087</strain>
    </source>
</reference>
<evidence type="ECO:0000313" key="4">
    <source>
        <dbReference type="Proteomes" id="UP000460221"/>
    </source>
</evidence>